<dbReference type="AlphaFoldDB" id="A0AAV3M910"/>
<evidence type="ECO:0000313" key="1">
    <source>
        <dbReference type="EMBL" id="EUD12242.1"/>
    </source>
</evidence>
<evidence type="ECO:0000313" key="2">
    <source>
        <dbReference type="Proteomes" id="UP000022311"/>
    </source>
</evidence>
<proteinExistence type="predicted"/>
<name>A0AAV3M910_9GAMM</name>
<reference evidence="1 2" key="1">
    <citation type="submission" date="2014-01" db="EMBL/GenBank/DDBJ databases">
        <authorList>
            <person name="Durkin A.S."/>
            <person name="McCorrison J."/>
            <person name="Torralba M."/>
            <person name="Gillis M."/>
            <person name="Haft D.H."/>
            <person name="Methe B."/>
            <person name="Sutton G."/>
            <person name="Nelson K.E."/>
        </authorList>
    </citation>
    <scope>NUCLEOTIDE SEQUENCE [LARGE SCALE GENOMIC DNA]</scope>
    <source>
        <strain evidence="1 2">205/92</strain>
    </source>
</reference>
<organism evidence="1 2">
    <name type="scientific">Providencia alcalifaciens 205/92</name>
    <dbReference type="NCBI Taxonomy" id="1256988"/>
    <lineage>
        <taxon>Bacteria</taxon>
        <taxon>Pseudomonadati</taxon>
        <taxon>Pseudomonadota</taxon>
        <taxon>Gammaproteobacteria</taxon>
        <taxon>Enterobacterales</taxon>
        <taxon>Morganellaceae</taxon>
        <taxon>Providencia</taxon>
    </lineage>
</organism>
<dbReference type="GeneID" id="57294095"/>
<sequence>MDYYQDIANKVALLLDENIVHNMNEMLMQLSHDEQLTQEQRFELQQRLREAIFVHHNS</sequence>
<dbReference type="RefSeq" id="WP_006659427.1">
    <property type="nucleotide sequence ID" value="NZ_JALD01000028.1"/>
</dbReference>
<dbReference type="Pfam" id="PF10735">
    <property type="entry name" value="DUF2526"/>
    <property type="match status" value="1"/>
</dbReference>
<accession>A0AAV3M910</accession>
<dbReference type="InterPro" id="IPR019671">
    <property type="entry name" value="DUF2526"/>
</dbReference>
<comment type="caution">
    <text evidence="1">The sequence shown here is derived from an EMBL/GenBank/DDBJ whole genome shotgun (WGS) entry which is preliminary data.</text>
</comment>
<dbReference type="EMBL" id="JALD01000028">
    <property type="protein sequence ID" value="EUD12242.1"/>
    <property type="molecule type" value="Genomic_DNA"/>
</dbReference>
<dbReference type="Proteomes" id="UP000022311">
    <property type="component" value="Unassembled WGS sequence"/>
</dbReference>
<gene>
    <name evidence="1" type="ORF">HMPREF1563_1523</name>
</gene>
<protein>
    <submittedName>
        <fullName evidence="1">PF10735 family protein</fullName>
    </submittedName>
</protein>